<reference evidence="1 2" key="1">
    <citation type="submission" date="2023-07" db="EMBL/GenBank/DDBJ databases">
        <title>Genomic Encyclopedia of Type Strains, Phase IV (KMG-IV): sequencing the most valuable type-strain genomes for metagenomic binning, comparative biology and taxonomic classification.</title>
        <authorList>
            <person name="Goeker M."/>
        </authorList>
    </citation>
    <scope>NUCLEOTIDE SEQUENCE [LARGE SCALE GENOMIC DNA]</scope>
    <source>
        <strain evidence="1 2">DSM 17723</strain>
    </source>
</reference>
<dbReference type="EMBL" id="JAUSTZ010000002">
    <property type="protein sequence ID" value="MDQ0224593.1"/>
    <property type="molecule type" value="Genomic_DNA"/>
</dbReference>
<dbReference type="InterPro" id="IPR021338">
    <property type="entry name" value="DUF2953"/>
</dbReference>
<evidence type="ECO:0008006" key="3">
    <source>
        <dbReference type="Google" id="ProtNLM"/>
    </source>
</evidence>
<dbReference type="Pfam" id="PF11167">
    <property type="entry name" value="DUF2953"/>
    <property type="match status" value="1"/>
</dbReference>
<proteinExistence type="predicted"/>
<comment type="caution">
    <text evidence="1">The sequence shown here is derived from an EMBL/GenBank/DDBJ whole genome shotgun (WGS) entry which is preliminary data.</text>
</comment>
<dbReference type="RefSeq" id="WP_174879990.1">
    <property type="nucleotide sequence ID" value="NZ_CADEPK010000085.1"/>
</dbReference>
<evidence type="ECO:0000313" key="1">
    <source>
        <dbReference type="EMBL" id="MDQ0224593.1"/>
    </source>
</evidence>
<evidence type="ECO:0000313" key="2">
    <source>
        <dbReference type="Proteomes" id="UP001232245"/>
    </source>
</evidence>
<gene>
    <name evidence="1" type="ORF">J2S02_000922</name>
</gene>
<name>A0ABT9YX68_9BACI</name>
<protein>
    <recommendedName>
        <fullName evidence="3">DUF2953 domain-containing protein</fullName>
    </recommendedName>
</protein>
<keyword evidence="2" id="KW-1185">Reference proteome</keyword>
<accession>A0ABT9YX68</accession>
<dbReference type="Proteomes" id="UP001232245">
    <property type="component" value="Unassembled WGS sequence"/>
</dbReference>
<sequence length="228" mass="26165">MHWIFYLLLLFLFLIILILCTKLTITVDIQHVEDNNHFKIKLRAWFGLIRYTIEIPLVKIDDDANLVVKQKQNVGKEKNNDSVAKGTEKVTPEESLHFMQDIREITQHIVGLHGIIRSFLKKVKVIKLEWHSQLGVGDAAHTGIITGAAWGIKGGVISLIGKYMKVKTTPYVTITPEFNQVCSRMKLECMFQFRIGQAIYAGIQFIKYWKGGRPKLKSKQFSTYTNQS</sequence>
<organism evidence="1 2">
    <name type="scientific">Metabacillus niabensis</name>
    <dbReference type="NCBI Taxonomy" id="324854"/>
    <lineage>
        <taxon>Bacteria</taxon>
        <taxon>Bacillati</taxon>
        <taxon>Bacillota</taxon>
        <taxon>Bacilli</taxon>
        <taxon>Bacillales</taxon>
        <taxon>Bacillaceae</taxon>
        <taxon>Metabacillus</taxon>
    </lineage>
</organism>